<accession>A0A9P8TZB5</accession>
<protein>
    <recommendedName>
        <fullName evidence="2">Fungal death-pathway protein SesB domain-containing protein</fullName>
    </recommendedName>
</protein>
<name>A0A9P8TZB5_9HYPO</name>
<sequence>MHCSQSTSFQDVVVSDHILNLKMTLKIIQNPANAKERRPLIFIAHCLGGIVLENALQVAADPYSNEKLIEYVHAYIKQLISIPPAFIDLKQGEVKFEVESFYADADATKLVGEDLARCPKTPPSRQLDRTQLRLSQYDSVDDKDLEDVLGILAKWLVKIAPPEENEEHREPSIVSNATFTESKNSGLQLGQNSGTLSSIRFTNETK</sequence>
<dbReference type="InterPro" id="IPR031469">
    <property type="entry name" value="SesB_dom"/>
</dbReference>
<gene>
    <name evidence="3" type="ORF">Trco_003223</name>
</gene>
<proteinExistence type="predicted"/>
<dbReference type="EMBL" id="JAIWOZ010000002">
    <property type="protein sequence ID" value="KAH6609877.1"/>
    <property type="molecule type" value="Genomic_DNA"/>
</dbReference>
<feature type="region of interest" description="Disordered" evidence="1">
    <location>
        <begin position="184"/>
        <end position="206"/>
    </location>
</feature>
<comment type="caution">
    <text evidence="3">The sequence shown here is derived from an EMBL/GenBank/DDBJ whole genome shotgun (WGS) entry which is preliminary data.</text>
</comment>
<organism evidence="3 4">
    <name type="scientific">Trichoderma cornu-damae</name>
    <dbReference type="NCBI Taxonomy" id="654480"/>
    <lineage>
        <taxon>Eukaryota</taxon>
        <taxon>Fungi</taxon>
        <taxon>Dikarya</taxon>
        <taxon>Ascomycota</taxon>
        <taxon>Pezizomycotina</taxon>
        <taxon>Sordariomycetes</taxon>
        <taxon>Hypocreomycetidae</taxon>
        <taxon>Hypocreales</taxon>
        <taxon>Hypocreaceae</taxon>
        <taxon>Trichoderma</taxon>
    </lineage>
</organism>
<reference evidence="3" key="1">
    <citation type="submission" date="2021-08" db="EMBL/GenBank/DDBJ databases">
        <title>Chromosome-Level Trichoderma cornu-damae using Hi-C Data.</title>
        <authorList>
            <person name="Kim C.S."/>
        </authorList>
    </citation>
    <scope>NUCLEOTIDE SEQUENCE</scope>
    <source>
        <strain evidence="3">KA19-0412C</strain>
    </source>
</reference>
<dbReference type="Proteomes" id="UP000827724">
    <property type="component" value="Unassembled WGS sequence"/>
</dbReference>
<keyword evidence="4" id="KW-1185">Reference proteome</keyword>
<dbReference type="Pfam" id="PF17046">
    <property type="entry name" value="Ses_B"/>
    <property type="match status" value="1"/>
</dbReference>
<feature type="domain" description="Fungal death-pathway protein SesB" evidence="2">
    <location>
        <begin position="175"/>
        <end position="197"/>
    </location>
</feature>
<evidence type="ECO:0000313" key="4">
    <source>
        <dbReference type="Proteomes" id="UP000827724"/>
    </source>
</evidence>
<dbReference type="OrthoDB" id="427518at2759"/>
<evidence type="ECO:0000259" key="2">
    <source>
        <dbReference type="Pfam" id="PF17046"/>
    </source>
</evidence>
<evidence type="ECO:0000313" key="3">
    <source>
        <dbReference type="EMBL" id="KAH6609877.1"/>
    </source>
</evidence>
<dbReference type="AlphaFoldDB" id="A0A9P8TZB5"/>
<evidence type="ECO:0000256" key="1">
    <source>
        <dbReference type="SAM" id="MobiDB-lite"/>
    </source>
</evidence>